<dbReference type="GO" id="GO:0005829">
    <property type="term" value="C:cytosol"/>
    <property type="evidence" value="ECO:0007669"/>
    <property type="project" value="TreeGrafter"/>
</dbReference>
<evidence type="ECO:0000256" key="3">
    <source>
        <dbReference type="PIRSR" id="PIRSR005902-1"/>
    </source>
</evidence>
<keyword evidence="5" id="KW-1185">Reference proteome</keyword>
<dbReference type="PANTHER" id="PTHR46124">
    <property type="entry name" value="D-AMINOACYL-TRNA DEACYLASE"/>
    <property type="match status" value="1"/>
</dbReference>
<dbReference type="GO" id="GO:0004536">
    <property type="term" value="F:DNA nuclease activity"/>
    <property type="evidence" value="ECO:0007669"/>
    <property type="project" value="InterPro"/>
</dbReference>
<feature type="binding site" evidence="3">
    <location>
        <position position="153"/>
    </location>
    <ligand>
        <name>a divalent metal cation</name>
        <dbReference type="ChEBI" id="CHEBI:60240"/>
        <label>2</label>
    </ligand>
</feature>
<evidence type="ECO:0000256" key="1">
    <source>
        <dbReference type="ARBA" id="ARBA00022723"/>
    </source>
</evidence>
<dbReference type="PANTHER" id="PTHR46124:SF2">
    <property type="entry name" value="D-AMINOACYL-TRNA DEACYLASE"/>
    <property type="match status" value="1"/>
</dbReference>
<feature type="binding site" evidence="3">
    <location>
        <position position="92"/>
    </location>
    <ligand>
        <name>a divalent metal cation</name>
        <dbReference type="ChEBI" id="CHEBI:60240"/>
        <label>1</label>
    </ligand>
</feature>
<comment type="caution">
    <text evidence="4">The sequence shown here is derived from an EMBL/GenBank/DDBJ whole genome shotgun (WGS) entry which is preliminary data.</text>
</comment>
<evidence type="ECO:0000313" key="4">
    <source>
        <dbReference type="EMBL" id="KDR94254.1"/>
    </source>
</evidence>
<dbReference type="PROSITE" id="PS01091">
    <property type="entry name" value="TATD_3"/>
    <property type="match status" value="1"/>
</dbReference>
<keyword evidence="1 3" id="KW-0479">Metal-binding</keyword>
<dbReference type="SUPFAM" id="SSF51556">
    <property type="entry name" value="Metallo-dependent hydrolases"/>
    <property type="match status" value="1"/>
</dbReference>
<dbReference type="EMBL" id="JJMM01000023">
    <property type="protein sequence ID" value="KDR94254.1"/>
    <property type="molecule type" value="Genomic_DNA"/>
</dbReference>
<dbReference type="Gene3D" id="3.20.20.140">
    <property type="entry name" value="Metal-dependent hydrolases"/>
    <property type="match status" value="1"/>
</dbReference>
<feature type="binding site" evidence="3">
    <location>
        <position position="128"/>
    </location>
    <ligand>
        <name>a divalent metal cation</name>
        <dbReference type="ChEBI" id="CHEBI:60240"/>
        <label>2</label>
    </ligand>
</feature>
<gene>
    <name evidence="4" type="ORF">CLIT_24c00170</name>
</gene>
<dbReference type="AlphaFoldDB" id="A0A069RB19"/>
<evidence type="ECO:0000256" key="2">
    <source>
        <dbReference type="ARBA" id="ARBA00022801"/>
    </source>
</evidence>
<feature type="binding site" evidence="3">
    <location>
        <position position="203"/>
    </location>
    <ligand>
        <name>a divalent metal cation</name>
        <dbReference type="ChEBI" id="CHEBI:60240"/>
        <label>1</label>
    </ligand>
</feature>
<dbReference type="Proteomes" id="UP000027946">
    <property type="component" value="Unassembled WGS sequence"/>
</dbReference>
<dbReference type="Pfam" id="PF01026">
    <property type="entry name" value="TatD_DNase"/>
    <property type="match status" value="1"/>
</dbReference>
<reference evidence="4 5" key="1">
    <citation type="submission" date="2014-03" db="EMBL/GenBank/DDBJ databases">
        <title>Genome sequence of Clostridium litorale W6, DSM 5388.</title>
        <authorList>
            <person name="Poehlein A."/>
            <person name="Jagirdar A."/>
            <person name="Khonsari B."/>
            <person name="Chibani C.M."/>
            <person name="Gutierrez Gutierrez D.A."/>
            <person name="Davydova E."/>
            <person name="Alghaithi H.S."/>
            <person name="Nair K.P."/>
            <person name="Dhamotharan K."/>
            <person name="Chandran L."/>
            <person name="G W."/>
            <person name="Daniel R."/>
        </authorList>
    </citation>
    <scope>NUCLEOTIDE SEQUENCE [LARGE SCALE GENOMIC DNA]</scope>
    <source>
        <strain evidence="4 5">W6</strain>
    </source>
</reference>
<accession>A0A069RB19</accession>
<dbReference type="RefSeq" id="WP_038267223.1">
    <property type="nucleotide sequence ID" value="NZ_FSRH01000014.1"/>
</dbReference>
<name>A0A069RB19_PEPLI</name>
<feature type="binding site" evidence="3">
    <location>
        <position position="6"/>
    </location>
    <ligand>
        <name>a divalent metal cation</name>
        <dbReference type="ChEBI" id="CHEBI:60240"/>
        <label>1</label>
    </ligand>
</feature>
<sequence>MLFDTHAHITDEKFDSDRQEILKAIEESKVEYVVNPAVDIPSSVQAIKLAKENSFVYAAVGVHPHEAKDFDEDSIDVLRELAKSQKVVAIGEIGLDYYYDFSPRDIQKKFFRMQIELANELNLPIIVHDRDAHADTMEIIKKFKKAETGCVLHCYSGSAEMAMEYVKMGCYISIAGPVTFKNNKKGEAVVREVPIERLLIETDSPYLTPHPYRGKRNDPTKVEYVADKIAQIKGMSYEKACDITTENAKNFFGID</sequence>
<dbReference type="NCBIfam" id="TIGR00010">
    <property type="entry name" value="YchF/TatD family DNA exonuclease"/>
    <property type="match status" value="1"/>
</dbReference>
<dbReference type="OrthoDB" id="9810005at2"/>
<dbReference type="GO" id="GO:0016788">
    <property type="term" value="F:hydrolase activity, acting on ester bonds"/>
    <property type="evidence" value="ECO:0007669"/>
    <property type="project" value="InterPro"/>
</dbReference>
<organism evidence="4 5">
    <name type="scientific">Peptoclostridium litorale DSM 5388</name>
    <dbReference type="NCBI Taxonomy" id="1121324"/>
    <lineage>
        <taxon>Bacteria</taxon>
        <taxon>Bacillati</taxon>
        <taxon>Bacillota</taxon>
        <taxon>Clostridia</taxon>
        <taxon>Peptostreptococcales</taxon>
        <taxon>Peptoclostridiaceae</taxon>
        <taxon>Peptoclostridium</taxon>
    </lineage>
</organism>
<dbReference type="GO" id="GO:0046872">
    <property type="term" value="F:metal ion binding"/>
    <property type="evidence" value="ECO:0007669"/>
    <property type="project" value="UniProtKB-KW"/>
</dbReference>
<evidence type="ECO:0000313" key="5">
    <source>
        <dbReference type="Proteomes" id="UP000027946"/>
    </source>
</evidence>
<feature type="binding site" evidence="3">
    <location>
        <position position="8"/>
    </location>
    <ligand>
        <name>a divalent metal cation</name>
        <dbReference type="ChEBI" id="CHEBI:60240"/>
        <label>1</label>
    </ligand>
</feature>
<keyword evidence="2" id="KW-0378">Hydrolase</keyword>
<proteinExistence type="predicted"/>
<dbReference type="CDD" id="cd01310">
    <property type="entry name" value="TatD_DNAse"/>
    <property type="match status" value="1"/>
</dbReference>
<dbReference type="eggNOG" id="COG0084">
    <property type="taxonomic scope" value="Bacteria"/>
</dbReference>
<dbReference type="InterPro" id="IPR001130">
    <property type="entry name" value="TatD-like"/>
</dbReference>
<dbReference type="InterPro" id="IPR032466">
    <property type="entry name" value="Metal_Hydrolase"/>
</dbReference>
<protein>
    <submittedName>
        <fullName evidence="4">Putative deoxyribonuclease</fullName>
    </submittedName>
</protein>
<dbReference type="PIRSF" id="PIRSF005902">
    <property type="entry name" value="DNase_TatD"/>
    <property type="match status" value="1"/>
</dbReference>
<dbReference type="STRING" id="1121324.CLIT_24c00170"/>
<dbReference type="InterPro" id="IPR018228">
    <property type="entry name" value="DNase_TatD-rel_CS"/>
</dbReference>
<dbReference type="InterPro" id="IPR015991">
    <property type="entry name" value="TatD/YcfH-like"/>
</dbReference>
<dbReference type="FunFam" id="3.20.20.140:FF:000005">
    <property type="entry name" value="TatD family hydrolase"/>
    <property type="match status" value="1"/>
</dbReference>